<feature type="domain" description="Aminotransferase class V" evidence="2">
    <location>
        <begin position="28"/>
        <end position="406"/>
    </location>
</feature>
<dbReference type="PANTHER" id="PTHR43586:SF8">
    <property type="entry name" value="CYSTEINE DESULFURASE 1, CHLOROPLASTIC"/>
    <property type="match status" value="1"/>
</dbReference>
<protein>
    <submittedName>
        <fullName evidence="3">Cysteine desulfurase-like protein</fullName>
    </submittedName>
</protein>
<dbReference type="EMBL" id="BMKA01000001">
    <property type="protein sequence ID" value="GGA05454.1"/>
    <property type="molecule type" value="Genomic_DNA"/>
</dbReference>
<dbReference type="Pfam" id="PF00266">
    <property type="entry name" value="Aminotran_5"/>
    <property type="match status" value="1"/>
</dbReference>
<dbReference type="InterPro" id="IPR015422">
    <property type="entry name" value="PyrdxlP-dep_Trfase_small"/>
</dbReference>
<proteinExistence type="predicted"/>
<dbReference type="PANTHER" id="PTHR43586">
    <property type="entry name" value="CYSTEINE DESULFURASE"/>
    <property type="match status" value="1"/>
</dbReference>
<dbReference type="Proteomes" id="UP000628017">
    <property type="component" value="Unassembled WGS sequence"/>
</dbReference>
<reference evidence="3" key="1">
    <citation type="journal article" date="2014" name="Int. J. Syst. Evol. Microbiol.">
        <title>Complete genome sequence of Corynebacterium casei LMG S-19264T (=DSM 44701T), isolated from a smear-ripened cheese.</title>
        <authorList>
            <consortium name="US DOE Joint Genome Institute (JGI-PGF)"/>
            <person name="Walter F."/>
            <person name="Albersmeier A."/>
            <person name="Kalinowski J."/>
            <person name="Ruckert C."/>
        </authorList>
    </citation>
    <scope>NUCLEOTIDE SEQUENCE</scope>
    <source>
        <strain evidence="3">CGMCC 1.15880</strain>
    </source>
</reference>
<dbReference type="InterPro" id="IPR015424">
    <property type="entry name" value="PyrdxlP-dep_Trfase"/>
</dbReference>
<accession>A0A916VMH3</accession>
<dbReference type="Gene3D" id="3.90.1150.10">
    <property type="entry name" value="Aspartate Aminotransferase, domain 1"/>
    <property type="match status" value="1"/>
</dbReference>
<keyword evidence="1" id="KW-0663">Pyridoxal phosphate</keyword>
<reference evidence="3" key="2">
    <citation type="submission" date="2020-09" db="EMBL/GenBank/DDBJ databases">
        <authorList>
            <person name="Sun Q."/>
            <person name="Zhou Y."/>
        </authorList>
    </citation>
    <scope>NUCLEOTIDE SEQUENCE</scope>
    <source>
        <strain evidence="3">CGMCC 1.15880</strain>
    </source>
</reference>
<dbReference type="InterPro" id="IPR015421">
    <property type="entry name" value="PyrdxlP-dep_Trfase_major"/>
</dbReference>
<keyword evidence="4" id="KW-1185">Reference proteome</keyword>
<dbReference type="SUPFAM" id="SSF53383">
    <property type="entry name" value="PLP-dependent transferases"/>
    <property type="match status" value="1"/>
</dbReference>
<evidence type="ECO:0000313" key="3">
    <source>
        <dbReference type="EMBL" id="GGA05454.1"/>
    </source>
</evidence>
<comment type="caution">
    <text evidence="3">The sequence shown here is derived from an EMBL/GenBank/DDBJ whole genome shotgun (WGS) entry which is preliminary data.</text>
</comment>
<evidence type="ECO:0000256" key="1">
    <source>
        <dbReference type="ARBA" id="ARBA00022898"/>
    </source>
</evidence>
<dbReference type="AlphaFoldDB" id="A0A916VMH3"/>
<evidence type="ECO:0000259" key="2">
    <source>
        <dbReference type="Pfam" id="PF00266"/>
    </source>
</evidence>
<dbReference type="RefSeq" id="WP_188669941.1">
    <property type="nucleotide sequence ID" value="NZ_BMKA01000001.1"/>
</dbReference>
<name>A0A916VMH3_9RHOB</name>
<sequence>MFAKEGLIDEIRGRFAHVDNCPFQGPRVFFENAGGALTLKSAVETTTFYASIPDNQGRDNVASAELMRVIAKAKDDMRVFFNAPKGQFFVGESGTELLFRMIRTAVIESGAGKVLGSTLEHPASRSAALRWAGIAGKDYISVPHDDETGSVSADDYAPHVTSDTVVATILHTSPVTGMAVDVEGIVKVIRATAPDCLIIVDGIQHAAHGRLDIAAYGVDGYAVSPYKVFSRHGYGVAWVSDRLGAMNHDMLINGPADNWEFGTRDTGAYATFSDVVEYFDWLGGQLTDSSDRRERIEAAGAAIHAHEKNLTDAMLHGVGNLKGVAELDGVSVIGGIDNPLREGLVSLTVEGMTAADVVTALNAQNIRTHLRKADHYSGNVLDPLGLDSCVRVSMCHYNTEQEVSQFLTAMQGIVDSRST</sequence>
<dbReference type="InterPro" id="IPR000192">
    <property type="entry name" value="Aminotrans_V_dom"/>
</dbReference>
<evidence type="ECO:0000313" key="4">
    <source>
        <dbReference type="Proteomes" id="UP000628017"/>
    </source>
</evidence>
<organism evidence="3 4">
    <name type="scientific">Neptunicoccus cionae</name>
    <dbReference type="NCBI Taxonomy" id="2035344"/>
    <lineage>
        <taxon>Bacteria</taxon>
        <taxon>Pseudomonadati</taxon>
        <taxon>Pseudomonadota</taxon>
        <taxon>Alphaproteobacteria</taxon>
        <taxon>Rhodobacterales</taxon>
        <taxon>Paracoccaceae</taxon>
        <taxon>Neptunicoccus</taxon>
    </lineage>
</organism>
<gene>
    <name evidence="3" type="ORF">GCM10011498_01360</name>
</gene>
<dbReference type="Gene3D" id="3.40.640.10">
    <property type="entry name" value="Type I PLP-dependent aspartate aminotransferase-like (Major domain)"/>
    <property type="match status" value="1"/>
</dbReference>